<evidence type="ECO:0000259" key="3">
    <source>
        <dbReference type="PROSITE" id="PS50853"/>
    </source>
</evidence>
<dbReference type="EMBL" id="CALNXK010000065">
    <property type="protein sequence ID" value="CAH3140755.1"/>
    <property type="molecule type" value="Genomic_DNA"/>
</dbReference>
<dbReference type="PANTHER" id="PTHR44170:SF6">
    <property type="entry name" value="CONTACTIN"/>
    <property type="match status" value="1"/>
</dbReference>
<dbReference type="InterPro" id="IPR003961">
    <property type="entry name" value="FN3_dom"/>
</dbReference>
<reference evidence="4 5" key="1">
    <citation type="submission" date="2022-05" db="EMBL/GenBank/DDBJ databases">
        <authorList>
            <consortium name="Genoscope - CEA"/>
            <person name="William W."/>
        </authorList>
    </citation>
    <scope>NUCLEOTIDE SEQUENCE [LARGE SCALE GENOMIC DNA]</scope>
</reference>
<dbReference type="Proteomes" id="UP001159405">
    <property type="component" value="Unassembled WGS sequence"/>
</dbReference>
<evidence type="ECO:0000313" key="4">
    <source>
        <dbReference type="EMBL" id="CAH3140755.1"/>
    </source>
</evidence>
<feature type="domain" description="Fibronectin type-III" evidence="3">
    <location>
        <begin position="1176"/>
        <end position="1274"/>
    </location>
</feature>
<evidence type="ECO:0000256" key="1">
    <source>
        <dbReference type="ARBA" id="ARBA00023157"/>
    </source>
</evidence>
<feature type="domain" description="Fibronectin type-III" evidence="3">
    <location>
        <begin position="971"/>
        <end position="1069"/>
    </location>
</feature>
<feature type="domain" description="Fibronectin type-III" evidence="3">
    <location>
        <begin position="1381"/>
        <end position="1476"/>
    </location>
</feature>
<dbReference type="SUPFAM" id="SSF49265">
    <property type="entry name" value="Fibronectin type III"/>
    <property type="match status" value="10"/>
</dbReference>
<dbReference type="PROSITE" id="PS50853">
    <property type="entry name" value="FN3"/>
    <property type="match status" value="16"/>
</dbReference>
<protein>
    <recommendedName>
        <fullName evidence="6">Protein-tyrosine-phosphatase</fullName>
    </recommendedName>
</protein>
<comment type="caution">
    <text evidence="4">The sequence shown here is derived from an EMBL/GenBank/DDBJ whole genome shotgun (WGS) entry which is preliminary data.</text>
</comment>
<dbReference type="SMART" id="SM00060">
    <property type="entry name" value="FN3"/>
    <property type="match status" value="16"/>
</dbReference>
<keyword evidence="5" id="KW-1185">Reference proteome</keyword>
<feature type="domain" description="Fibronectin type-III" evidence="3">
    <location>
        <begin position="1683"/>
        <end position="1778"/>
    </location>
</feature>
<dbReference type="InterPro" id="IPR036116">
    <property type="entry name" value="FN3_sf"/>
</dbReference>
<feature type="domain" description="Fibronectin type-III" evidence="3">
    <location>
        <begin position="2085"/>
        <end position="2183"/>
    </location>
</feature>
<feature type="domain" description="Fibronectin type-III" evidence="3">
    <location>
        <begin position="1783"/>
        <end position="1881"/>
    </location>
</feature>
<evidence type="ECO:0000313" key="5">
    <source>
        <dbReference type="Proteomes" id="UP001159405"/>
    </source>
</evidence>
<feature type="domain" description="Fibronectin type-III" evidence="3">
    <location>
        <begin position="1279"/>
        <end position="1376"/>
    </location>
</feature>
<name>A0ABN8PBY0_9CNID</name>
<sequence>MFIKYRPRGSYSINGTQMFFGNREGIQLNQGVSIYYDETSVHVNVTVFGSSNYCFGTFGRGEILQVTLIHSIISFLCFTELVMRSWTHLHVKWQNTGDLNVFLEGETSSIASVICGNIVTPLPTARTYSLGKVFFPIVYLDNLALWYTNKSPFIEPWNQIIDFGGSTTLLLEITLWDKAWHVDLSTNESQQFQDLRNDFIVQIQTIYNSSRSNNQPSEIDVDQFRSDAGIQDRVRADVKITFSGKTTWNDTLILQDSFERNRFLESYASITNCSADDGFFCSGLEVITKGISSTSNSIGIEFNHVPGVDDSPDLMGYKAGGLAGPIQVNATAEGVPSQAPTDVQLFNTSSTSLKAIWGPVPECCRHGVIQGYHLTLKTNATSEIAHNENVSEGQYELEFSGLLKGYPYRGSVLAFTSMGMGPSSEEVVATTEEDVPSQAPADVQLFNTSSTSLKAIWGPVPDCCRHGIILGYRLLLKNKTGEVAGNETVAGGQYEFEFSSLLKGYPYNFSILAFTSKGDGNLSQEVVAMTEEEAPSQAPVNLQLFNTSCTSLKAVWGPVPECCRHGIIEFRLTLKDNTSGAVVRDETGGFDIGGEYEFEFSALLKGYAYSLSVLAFTRKGEGPSSEQVSAATEEQGKGDIGCILYNDADHYWSFDQSQIPQIADQRTGTEITLHGSPESKDSPTSKSLYLTDTTSVDLIEVTESSCLFDPSVCPTGFSITMFIKYRPRGSNSVDGFQMFFGNNDGIKNMNQVLRISRFPRSRSFLSSIGLALNSWTHIHVKWENHRNLSVFLEGRTTSVGQGKCGAVTRSLNTKKIYSLGNEFFPTVYYDDLALWFTDIPAFVQPWNYITDHGGSTTLSLELNLLDVAWHTNLSDKGSVEFQNLTNEFINQIQTIYADSRSNNQPSEIDVDNFRDNPDSQGTVQADVRIKFLEKTTWKDALILQDSLERNGFLGSSVSITDCSADDAFYCSGLQITIEDFTVKPTTIAITFNNIPGLYHSADFMGYAILFKMTDAEEWWQVRYKRGGWGRTYTFKELRPYVNYTFRVSPYALKAGGLAGPPQTIQTKEDMPYAGPGILEAYTINSTSLFVRWNKEGIPEDKWNGIPRSFAIHGEGTNCTGWKIHVKYVSLNVSSFIVTNLTGWIKYRVRVSGVTTPGIGHASEKIVRTNDSVPSQGPEEINVMYINNHSLTVTWSEVRYCFQHGIVLSYEVQFRDVEGNAPDLLHNITVLADAERRLNFTNLKIYWLYGVRIRAFTRHGPGTPSQEATGRTDEWIPIVAPTNVQASDPETTSIKLSWFFENNVRDVLGILTSFRIFYKLSSNNSAPEQVHEVGADERQAQITELNIYRFYTFSVAAMTSKGYGNISANVSLRTLGTVPSQAPADVKLFNTSSTSLKAVWDPVPECCRHGIILGYRLFLKDNTSALSVRNETTTADQYEIEFSSLLKFYAYSFSILAFTIKGDGPSSEEVVAMTEEDVPITSPFNVSGQNTSAWSLLVEWDFDDYVRHVLGVLRGFRVYYRNINDSAASWESQYVRGPLLRQTEISGLEEYRDYNITITAFTRIGEGVRSPFIVTRTDEHIPRAPPTDVTGINTSSTSLRVNWGEVPFADQLGIIRGYRVLLWRTNQSEQILQNVTVASRNVSFMGLEKYTNYSIQVSAFTIKGEGTQSEAIVVITDEDVPSQGPADVQLFNTSSTSLKAVWGQVLQCCRHGIIRGYRLFLKDNSSTEIVSNGTVTAGQYEFEFPSLLKYYAYSVTVLAFTVKGDGALSKDVVTMTDEDVPITSPFNVSGQNTSAWSLLVEWDFDDYVRHVLGVLRGFRVYYRNINDSAASWESQYVWGPLMRQTEIRGLEEYRDYNITITAFTRIGKGVRSPFVVTRTDEHIPRAPPSDVTGINTSSTSLRVNWGEVPFSDQLGIIRGYRVLLWRTNQSEQTLQNVTVASRNVSFMGLEKYTNYSIQVSAFTVKGEGNKSQPIVVITDEDVPSQGPVDVQLFNTSSTSLKAVWGRVLQCCRHGIIRGYRLFLKDNSSTAIVSNGTVTAGQYEFEFPSLLKYYAHSVSVLAFTVKGDGALSKEVVAMTEEDVPITSPFNVSGQNTSAWSLLVEWHFDDNVRHVLGILLGYRVYYRNINDSAASWESQYVWAPLMRQTEISGLEEYRDYNITITAFTRIGEGVRSPFVVTRTDEHIPRAPPSDVTGINTSSTSLRVNWGEVPFADQLGIIRGYRVLLWRTNDSEHILQNVTVVSRNISFMALEKYTNYSIQVSAFTIKGEGNQSEAIVVITGEDGESRSNE</sequence>
<feature type="domain" description="Fibronectin type-III" evidence="3">
    <location>
        <begin position="1481"/>
        <end position="1579"/>
    </location>
</feature>
<feature type="domain" description="SEA" evidence="2">
    <location>
        <begin position="854"/>
        <end position="964"/>
    </location>
</feature>
<evidence type="ECO:0008006" key="6">
    <source>
        <dbReference type="Google" id="ProtNLM"/>
    </source>
</evidence>
<dbReference type="SUPFAM" id="SSF49899">
    <property type="entry name" value="Concanavalin A-like lectins/glucanases"/>
    <property type="match status" value="1"/>
</dbReference>
<organism evidence="4 5">
    <name type="scientific">Porites lobata</name>
    <dbReference type="NCBI Taxonomy" id="104759"/>
    <lineage>
        <taxon>Eukaryota</taxon>
        <taxon>Metazoa</taxon>
        <taxon>Cnidaria</taxon>
        <taxon>Anthozoa</taxon>
        <taxon>Hexacorallia</taxon>
        <taxon>Scleractinia</taxon>
        <taxon>Fungiina</taxon>
        <taxon>Poritidae</taxon>
        <taxon>Porites</taxon>
    </lineage>
</organism>
<dbReference type="InterPro" id="IPR000082">
    <property type="entry name" value="SEA_dom"/>
</dbReference>
<dbReference type="InterPro" id="IPR013783">
    <property type="entry name" value="Ig-like_fold"/>
</dbReference>
<dbReference type="CDD" id="cd00063">
    <property type="entry name" value="FN3"/>
    <property type="match status" value="16"/>
</dbReference>
<dbReference type="PROSITE" id="PS50024">
    <property type="entry name" value="SEA"/>
    <property type="match status" value="1"/>
</dbReference>
<accession>A0ABN8PBY0</accession>
<gene>
    <name evidence="4" type="ORF">PLOB_00041368</name>
</gene>
<dbReference type="Pfam" id="PF01390">
    <property type="entry name" value="SEA"/>
    <property type="match status" value="1"/>
</dbReference>
<proteinExistence type="predicted"/>
<feature type="domain" description="Fibronectin type-III" evidence="3">
    <location>
        <begin position="2188"/>
        <end position="2282"/>
    </location>
</feature>
<feature type="domain" description="Fibronectin type-III" evidence="3">
    <location>
        <begin position="1886"/>
        <end position="1980"/>
    </location>
</feature>
<feature type="domain" description="Fibronectin type-III" evidence="3">
    <location>
        <begin position="1985"/>
        <end position="2080"/>
    </location>
</feature>
<dbReference type="Gene3D" id="2.60.40.10">
    <property type="entry name" value="Immunoglobulins"/>
    <property type="match status" value="16"/>
</dbReference>
<feature type="domain" description="Fibronectin type-III" evidence="3">
    <location>
        <begin position="538"/>
        <end position="635"/>
    </location>
</feature>
<feature type="domain" description="Fibronectin type-III" evidence="3">
    <location>
        <begin position="339"/>
        <end position="434"/>
    </location>
</feature>
<feature type="domain" description="Fibronectin type-III" evidence="3">
    <location>
        <begin position="1074"/>
        <end position="1174"/>
    </location>
</feature>
<feature type="domain" description="Fibronectin type-III" evidence="3">
    <location>
        <begin position="1584"/>
        <end position="1678"/>
    </location>
</feature>
<dbReference type="Pfam" id="PF00041">
    <property type="entry name" value="fn3"/>
    <property type="match status" value="10"/>
</dbReference>
<evidence type="ECO:0000259" key="2">
    <source>
        <dbReference type="PROSITE" id="PS50024"/>
    </source>
</evidence>
<dbReference type="InterPro" id="IPR013320">
    <property type="entry name" value="ConA-like_dom_sf"/>
</dbReference>
<dbReference type="InterPro" id="IPR036364">
    <property type="entry name" value="SEA_dom_sf"/>
</dbReference>
<dbReference type="PANTHER" id="PTHR44170">
    <property type="entry name" value="PROTEIN SIDEKICK"/>
    <property type="match status" value="1"/>
</dbReference>
<feature type="domain" description="Fibronectin type-III" evidence="3">
    <location>
        <begin position="439"/>
        <end position="533"/>
    </location>
</feature>
<dbReference type="SUPFAM" id="SSF82671">
    <property type="entry name" value="SEA domain"/>
    <property type="match status" value="1"/>
</dbReference>
<keyword evidence="1" id="KW-1015">Disulfide bond</keyword>